<accession>A0AAI8FTZ9</accession>
<name>A0AAI8FTZ9_FRATH</name>
<dbReference type="InterPro" id="IPR053275">
    <property type="entry name" value="Agnestin_monoxygenase"/>
</dbReference>
<dbReference type="AlphaFoldDB" id="A0AAI8FTZ9"/>
<sequence>MKNLKKYKWAVVGAGLAGMTVIGQLLDNDIKAKDILWLDPNFSVGDFGIKWGEVSSNTTVELFLRFINHIQAFEYAKKAYKFAIDDYAKQGFT</sequence>
<protein>
    <submittedName>
        <fullName evidence="1">Pyridine nucleotide-disulfide oxidoreductase family protein</fullName>
    </submittedName>
</protein>
<dbReference type="Proteomes" id="UP000031874">
    <property type="component" value="Chromosome"/>
</dbReference>
<proteinExistence type="predicted"/>
<reference evidence="1 2" key="1">
    <citation type="journal article" date="2015" name="Genome Announc.">
        <title>Genome sequencing of 18 francisella strains to aid in assay development and testing.</title>
        <authorList>
            <person name="Johnson S.L."/>
            <person name="Daligault H.E."/>
            <person name="Davenport K.W."/>
            <person name="Coyne S.R."/>
            <person name="Frey K.G."/>
            <person name="Koroleva G.I."/>
            <person name="Broomall S.M."/>
            <person name="Bishop-Lilly K.A."/>
            <person name="Bruce D.C."/>
            <person name="Chertkov O."/>
            <person name="Freitas T."/>
            <person name="Jaissle J."/>
            <person name="Ladner J.T."/>
            <person name="Rosenzweig C.N."/>
            <person name="Gibbons H.S."/>
            <person name="Palacios G.F."/>
            <person name="Redden C.L."/>
            <person name="Xu Y."/>
            <person name="Minogue T.D."/>
            <person name="Chain P.S."/>
        </authorList>
    </citation>
    <scope>NUCLEOTIDE SEQUENCE [LARGE SCALE GENOMIC DNA]</scope>
    <source>
        <strain evidence="1 2">LVS</strain>
    </source>
</reference>
<dbReference type="EMBL" id="CP009694">
    <property type="protein sequence ID" value="AJI60078.1"/>
    <property type="molecule type" value="Genomic_DNA"/>
</dbReference>
<gene>
    <name evidence="1" type="ORF">AW21_1218</name>
</gene>
<dbReference type="PANTHER" id="PTHR38688:SF1">
    <property type="entry name" value="FAD_NAD(P)-BINDING DOMAIN-CONTAINING PROTEIN"/>
    <property type="match status" value="1"/>
</dbReference>
<dbReference type="PANTHER" id="PTHR38688">
    <property type="entry name" value="PYR_REDOX_2 DOMAIN-CONTAINING PROTEIN"/>
    <property type="match status" value="1"/>
</dbReference>
<evidence type="ECO:0000313" key="1">
    <source>
        <dbReference type="EMBL" id="AJI60078.1"/>
    </source>
</evidence>
<organism evidence="1 2">
    <name type="scientific">Francisella tularensis subsp. holarctica (strain LVS)</name>
    <dbReference type="NCBI Taxonomy" id="376619"/>
    <lineage>
        <taxon>Bacteria</taxon>
        <taxon>Pseudomonadati</taxon>
        <taxon>Pseudomonadota</taxon>
        <taxon>Gammaproteobacteria</taxon>
        <taxon>Thiotrichales</taxon>
        <taxon>Francisellaceae</taxon>
        <taxon>Francisella</taxon>
    </lineage>
</organism>
<evidence type="ECO:0000313" key="2">
    <source>
        <dbReference type="Proteomes" id="UP000031874"/>
    </source>
</evidence>